<evidence type="ECO:0000313" key="3">
    <source>
        <dbReference type="Proteomes" id="UP000599074"/>
    </source>
</evidence>
<evidence type="ECO:0000256" key="1">
    <source>
        <dbReference type="SAM" id="MobiDB-lite"/>
    </source>
</evidence>
<name>A0A8J3TBJ2_9ACTN</name>
<feature type="compositionally biased region" description="Pro residues" evidence="1">
    <location>
        <begin position="29"/>
        <end position="57"/>
    </location>
</feature>
<comment type="caution">
    <text evidence="2">The sequence shown here is derived from an EMBL/GenBank/DDBJ whole genome shotgun (WGS) entry which is preliminary data.</text>
</comment>
<proteinExistence type="predicted"/>
<protein>
    <submittedName>
        <fullName evidence="2">Uncharacterized protein</fullName>
    </submittedName>
</protein>
<accession>A0A8J3TBJ2</accession>
<feature type="region of interest" description="Disordered" evidence="1">
    <location>
        <begin position="1"/>
        <end position="73"/>
    </location>
</feature>
<dbReference type="Proteomes" id="UP000599074">
    <property type="component" value="Unassembled WGS sequence"/>
</dbReference>
<keyword evidence="3" id="KW-1185">Reference proteome</keyword>
<dbReference type="AlphaFoldDB" id="A0A8J3TBJ2"/>
<gene>
    <name evidence="2" type="ORF">Pme01_17340</name>
</gene>
<dbReference type="RefSeq" id="WP_168114886.1">
    <property type="nucleotide sequence ID" value="NZ_BOON01000016.1"/>
</dbReference>
<dbReference type="EMBL" id="BOON01000016">
    <property type="protein sequence ID" value="GII22137.1"/>
    <property type="molecule type" value="Genomic_DNA"/>
</dbReference>
<reference evidence="2" key="1">
    <citation type="submission" date="2021-01" db="EMBL/GenBank/DDBJ databases">
        <title>Whole genome shotgun sequence of Planosporangium mesophilum NBRC 109066.</title>
        <authorList>
            <person name="Komaki H."/>
            <person name="Tamura T."/>
        </authorList>
    </citation>
    <scope>NUCLEOTIDE SEQUENCE</scope>
    <source>
        <strain evidence="2">NBRC 109066</strain>
    </source>
</reference>
<organism evidence="2 3">
    <name type="scientific">Planosporangium mesophilum</name>
    <dbReference type="NCBI Taxonomy" id="689768"/>
    <lineage>
        <taxon>Bacteria</taxon>
        <taxon>Bacillati</taxon>
        <taxon>Actinomycetota</taxon>
        <taxon>Actinomycetes</taxon>
        <taxon>Micromonosporales</taxon>
        <taxon>Micromonosporaceae</taxon>
        <taxon>Planosporangium</taxon>
    </lineage>
</organism>
<evidence type="ECO:0000313" key="2">
    <source>
        <dbReference type="EMBL" id="GII22137.1"/>
    </source>
</evidence>
<sequence length="73" mass="7511">MNWLERDAASGWHRGTERGVVPLATKNPAIPPPDPDQPSGPGPTDPEGPTDPKPTDPTDPTGPDEPPALGVAA</sequence>